<dbReference type="EMBL" id="BFEA01000121">
    <property type="protein sequence ID" value="GBG69876.1"/>
    <property type="molecule type" value="Genomic_DNA"/>
</dbReference>
<dbReference type="Proteomes" id="UP000265515">
    <property type="component" value="Unassembled WGS sequence"/>
</dbReference>
<feature type="region of interest" description="Disordered" evidence="1">
    <location>
        <begin position="1"/>
        <end position="37"/>
    </location>
</feature>
<keyword evidence="3" id="KW-1185">Reference proteome</keyword>
<evidence type="ECO:0000313" key="2">
    <source>
        <dbReference type="EMBL" id="GBG69876.1"/>
    </source>
</evidence>
<dbReference type="AlphaFoldDB" id="A0A388KIL9"/>
<evidence type="ECO:0000256" key="1">
    <source>
        <dbReference type="SAM" id="MobiDB-lite"/>
    </source>
</evidence>
<protein>
    <submittedName>
        <fullName evidence="2">Uncharacterized protein</fullName>
    </submittedName>
</protein>
<comment type="caution">
    <text evidence="2">The sequence shown here is derived from an EMBL/GenBank/DDBJ whole genome shotgun (WGS) entry which is preliminary data.</text>
</comment>
<organism evidence="2 3">
    <name type="scientific">Chara braunii</name>
    <name type="common">Braun's stonewort</name>
    <dbReference type="NCBI Taxonomy" id="69332"/>
    <lineage>
        <taxon>Eukaryota</taxon>
        <taxon>Viridiplantae</taxon>
        <taxon>Streptophyta</taxon>
        <taxon>Charophyceae</taxon>
        <taxon>Charales</taxon>
        <taxon>Characeae</taxon>
        <taxon>Chara</taxon>
    </lineage>
</organism>
<feature type="compositionally biased region" description="Basic and acidic residues" evidence="1">
    <location>
        <begin position="1"/>
        <end position="13"/>
    </location>
</feature>
<accession>A0A388KIL9</accession>
<dbReference type="Gramene" id="GBG69876">
    <property type="protein sequence ID" value="GBG69876"/>
    <property type="gene ID" value="CBR_g4703"/>
</dbReference>
<evidence type="ECO:0000313" key="3">
    <source>
        <dbReference type="Proteomes" id="UP000265515"/>
    </source>
</evidence>
<reference evidence="2 3" key="1">
    <citation type="journal article" date="2018" name="Cell">
        <title>The Chara Genome: Secondary Complexity and Implications for Plant Terrestrialization.</title>
        <authorList>
            <person name="Nishiyama T."/>
            <person name="Sakayama H."/>
            <person name="Vries J.D."/>
            <person name="Buschmann H."/>
            <person name="Saint-Marcoux D."/>
            <person name="Ullrich K.K."/>
            <person name="Haas F.B."/>
            <person name="Vanderstraeten L."/>
            <person name="Becker D."/>
            <person name="Lang D."/>
            <person name="Vosolsobe S."/>
            <person name="Rombauts S."/>
            <person name="Wilhelmsson P.K.I."/>
            <person name="Janitza P."/>
            <person name="Kern R."/>
            <person name="Heyl A."/>
            <person name="Rumpler F."/>
            <person name="Villalobos L.I.A.C."/>
            <person name="Clay J.M."/>
            <person name="Skokan R."/>
            <person name="Toyoda A."/>
            <person name="Suzuki Y."/>
            <person name="Kagoshima H."/>
            <person name="Schijlen E."/>
            <person name="Tajeshwar N."/>
            <person name="Catarino B."/>
            <person name="Hetherington A.J."/>
            <person name="Saltykova A."/>
            <person name="Bonnot C."/>
            <person name="Breuninger H."/>
            <person name="Symeonidi A."/>
            <person name="Radhakrishnan G.V."/>
            <person name="Van Nieuwerburgh F."/>
            <person name="Deforce D."/>
            <person name="Chang C."/>
            <person name="Karol K.G."/>
            <person name="Hedrich R."/>
            <person name="Ulvskov P."/>
            <person name="Glockner G."/>
            <person name="Delwiche C.F."/>
            <person name="Petrasek J."/>
            <person name="Van de Peer Y."/>
            <person name="Friml J."/>
            <person name="Beilby M."/>
            <person name="Dolan L."/>
            <person name="Kohara Y."/>
            <person name="Sugano S."/>
            <person name="Fujiyama A."/>
            <person name="Delaux P.-M."/>
            <person name="Quint M."/>
            <person name="TheiBen G."/>
            <person name="Hagemann M."/>
            <person name="Harholt J."/>
            <person name="Dunand C."/>
            <person name="Zachgo S."/>
            <person name="Langdale J."/>
            <person name="Maumus F."/>
            <person name="Straeten D.V.D."/>
            <person name="Gould S.B."/>
            <person name="Rensing S.A."/>
        </authorList>
    </citation>
    <scope>NUCLEOTIDE SEQUENCE [LARGE SCALE GENOMIC DNA]</scope>
    <source>
        <strain evidence="2 3">S276</strain>
    </source>
</reference>
<sequence length="149" mass="16186">MAVSNLERDHLDLQTEEVGDGIEDKETKEGGTGGMEINGDETIMVAVDGIMEMAQEAGITQTGEVDGTMATEETTEEETGMGEVGTMAEAVNEGDLNVITAGYSATSRVNVMRQGRTTRDSKELRCATKDPRRWKRRAAPVLKLLYQPC</sequence>
<name>A0A388KIL9_CHABU</name>
<gene>
    <name evidence="2" type="ORF">CBR_g4703</name>
</gene>
<proteinExistence type="predicted"/>